<dbReference type="Proteomes" id="UP000219252">
    <property type="component" value="Unassembled WGS sequence"/>
</dbReference>
<organism evidence="1 2">
    <name type="scientific">Ureibacillus acetophenoni</name>
    <dbReference type="NCBI Taxonomy" id="614649"/>
    <lineage>
        <taxon>Bacteria</taxon>
        <taxon>Bacillati</taxon>
        <taxon>Bacillota</taxon>
        <taxon>Bacilli</taxon>
        <taxon>Bacillales</taxon>
        <taxon>Caryophanaceae</taxon>
        <taxon>Ureibacillus</taxon>
    </lineage>
</organism>
<gene>
    <name evidence="1" type="ORF">SAMN05877842_11396</name>
</gene>
<reference evidence="2" key="1">
    <citation type="submission" date="2017-08" db="EMBL/GenBank/DDBJ databases">
        <authorList>
            <person name="Varghese N."/>
            <person name="Submissions S."/>
        </authorList>
    </citation>
    <scope>NUCLEOTIDE SEQUENCE [LARGE SCALE GENOMIC DNA]</scope>
    <source>
        <strain evidence="2">JC23</strain>
    </source>
</reference>
<dbReference type="AlphaFoldDB" id="A0A285UPZ1"/>
<proteinExistence type="predicted"/>
<keyword evidence="2" id="KW-1185">Reference proteome</keyword>
<protein>
    <submittedName>
        <fullName evidence="1">Uncharacterized protein</fullName>
    </submittedName>
</protein>
<accession>A0A285UPZ1</accession>
<evidence type="ECO:0000313" key="1">
    <source>
        <dbReference type="EMBL" id="SOC42716.1"/>
    </source>
</evidence>
<evidence type="ECO:0000313" key="2">
    <source>
        <dbReference type="Proteomes" id="UP000219252"/>
    </source>
</evidence>
<dbReference type="EMBL" id="OBQC01000013">
    <property type="protein sequence ID" value="SOC42716.1"/>
    <property type="molecule type" value="Genomic_DNA"/>
</dbReference>
<sequence>MNKKRLQLLVFLLGFFVLGFLLYNYRYGDTTIPEIAHDSYKYSSIDSLTSGVIYVIEGDEQVRINLLEDEAEKILYALREAVVHGTDGTYSPEYTETQYLISLEDPNMETEHISFSIYHDYSKNEAILFPFTVNQFKPEQYVEKTDYLYKTISSIVTKRASSY</sequence>
<dbReference type="OrthoDB" id="9909576at2"/>
<name>A0A285UPZ1_9BACL</name>
<dbReference type="RefSeq" id="WP_097150563.1">
    <property type="nucleotide sequence ID" value="NZ_OBQC01000013.1"/>
</dbReference>